<proteinExistence type="predicted"/>
<name>A0AA38G927_TAXCH</name>
<dbReference type="Proteomes" id="UP000824469">
    <property type="component" value="Unassembled WGS sequence"/>
</dbReference>
<evidence type="ECO:0000313" key="2">
    <source>
        <dbReference type="Proteomes" id="UP000824469"/>
    </source>
</evidence>
<keyword evidence="2" id="KW-1185">Reference proteome</keyword>
<dbReference type="EMBL" id="JAHRHJ020000004">
    <property type="protein sequence ID" value="KAH9318984.1"/>
    <property type="molecule type" value="Genomic_DNA"/>
</dbReference>
<gene>
    <name evidence="1" type="ORF">KI387_020753</name>
</gene>
<feature type="non-terminal residue" evidence="1">
    <location>
        <position position="1"/>
    </location>
</feature>
<evidence type="ECO:0000313" key="1">
    <source>
        <dbReference type="EMBL" id="KAH9318984.1"/>
    </source>
</evidence>
<sequence>RRPEKHYSLESGKSGPAGLEMSFLPNWKMRDDRSGDEFLLKAGTGIITDPWAREGLLFAKWKKWASGPEMSLLTNWKMRDNGAGDEYLPMKYLFVVLHVHGPGPMRIIQDSGPCPILQPPGPLDVFSCIFCAVSSHSFFIESHLKNLDVENDTLKIYKTKYNSSIDSKEITNGNKEREVRGIPCDCAEEGEPRDIHEQMCSLGLEDKQSHGSNQLEKGWTPIKRHDYGACDQLG</sequence>
<protein>
    <submittedName>
        <fullName evidence="1">Uncharacterized protein</fullName>
    </submittedName>
</protein>
<reference evidence="1 2" key="1">
    <citation type="journal article" date="2021" name="Nat. Plants">
        <title>The Taxus genome provides insights into paclitaxel biosynthesis.</title>
        <authorList>
            <person name="Xiong X."/>
            <person name="Gou J."/>
            <person name="Liao Q."/>
            <person name="Li Y."/>
            <person name="Zhou Q."/>
            <person name="Bi G."/>
            <person name="Li C."/>
            <person name="Du R."/>
            <person name="Wang X."/>
            <person name="Sun T."/>
            <person name="Guo L."/>
            <person name="Liang H."/>
            <person name="Lu P."/>
            <person name="Wu Y."/>
            <person name="Zhang Z."/>
            <person name="Ro D.K."/>
            <person name="Shang Y."/>
            <person name="Huang S."/>
            <person name="Yan J."/>
        </authorList>
    </citation>
    <scope>NUCLEOTIDE SEQUENCE [LARGE SCALE GENOMIC DNA]</scope>
    <source>
        <strain evidence="1">Ta-2019</strain>
    </source>
</reference>
<accession>A0AA38G927</accession>
<organism evidence="1 2">
    <name type="scientific">Taxus chinensis</name>
    <name type="common">Chinese yew</name>
    <name type="synonym">Taxus wallichiana var. chinensis</name>
    <dbReference type="NCBI Taxonomy" id="29808"/>
    <lineage>
        <taxon>Eukaryota</taxon>
        <taxon>Viridiplantae</taxon>
        <taxon>Streptophyta</taxon>
        <taxon>Embryophyta</taxon>
        <taxon>Tracheophyta</taxon>
        <taxon>Spermatophyta</taxon>
        <taxon>Pinopsida</taxon>
        <taxon>Pinidae</taxon>
        <taxon>Conifers II</taxon>
        <taxon>Cupressales</taxon>
        <taxon>Taxaceae</taxon>
        <taxon>Taxus</taxon>
    </lineage>
</organism>
<dbReference type="AlphaFoldDB" id="A0AA38G927"/>
<comment type="caution">
    <text evidence="1">The sequence shown here is derived from an EMBL/GenBank/DDBJ whole genome shotgun (WGS) entry which is preliminary data.</text>
</comment>